<reference evidence="10 11" key="1">
    <citation type="submission" date="2018-06" db="EMBL/GenBank/DDBJ databases">
        <title>The draft genome sequence of Crocinitomix sp. SM1701.</title>
        <authorList>
            <person name="Zhang X."/>
        </authorList>
    </citation>
    <scope>NUCLEOTIDE SEQUENCE [LARGE SCALE GENOMIC DNA]</scope>
    <source>
        <strain evidence="10 11">SM1701</strain>
    </source>
</reference>
<evidence type="ECO:0000256" key="7">
    <source>
        <dbReference type="SAM" id="Phobius"/>
    </source>
</evidence>
<evidence type="ECO:0000256" key="4">
    <source>
        <dbReference type="ARBA" id="ARBA00022692"/>
    </source>
</evidence>
<feature type="domain" description="Mechanosensitive ion channel MscS C-terminal" evidence="9">
    <location>
        <begin position="255"/>
        <end position="347"/>
    </location>
</feature>
<protein>
    <submittedName>
        <fullName evidence="10">Mechanosensitive ion channel family protein</fullName>
    </submittedName>
</protein>
<dbReference type="SUPFAM" id="SSF82689">
    <property type="entry name" value="Mechanosensitive channel protein MscS (YggB), C-terminal domain"/>
    <property type="match status" value="1"/>
</dbReference>
<evidence type="ECO:0000256" key="1">
    <source>
        <dbReference type="ARBA" id="ARBA00004651"/>
    </source>
</evidence>
<proteinExistence type="inferred from homology"/>
<evidence type="ECO:0000313" key="11">
    <source>
        <dbReference type="Proteomes" id="UP000249248"/>
    </source>
</evidence>
<dbReference type="AlphaFoldDB" id="A0A2W1N575"/>
<evidence type="ECO:0000259" key="8">
    <source>
        <dbReference type="Pfam" id="PF00924"/>
    </source>
</evidence>
<feature type="transmembrane region" description="Helical" evidence="7">
    <location>
        <begin position="58"/>
        <end position="76"/>
    </location>
</feature>
<dbReference type="OrthoDB" id="9809206at2"/>
<comment type="similarity">
    <text evidence="2">Belongs to the MscS (TC 1.A.23) family.</text>
</comment>
<dbReference type="InterPro" id="IPR010920">
    <property type="entry name" value="LSM_dom_sf"/>
</dbReference>
<dbReference type="Pfam" id="PF00924">
    <property type="entry name" value="MS_channel_2nd"/>
    <property type="match status" value="1"/>
</dbReference>
<dbReference type="InterPro" id="IPR006685">
    <property type="entry name" value="MscS_channel_2nd"/>
</dbReference>
<gene>
    <name evidence="10" type="ORF">DNU06_02670</name>
</gene>
<dbReference type="RefSeq" id="WP_111061651.1">
    <property type="nucleotide sequence ID" value="NZ_JBHUCU010000007.1"/>
</dbReference>
<evidence type="ECO:0000256" key="6">
    <source>
        <dbReference type="ARBA" id="ARBA00023136"/>
    </source>
</evidence>
<dbReference type="InterPro" id="IPR011066">
    <property type="entry name" value="MscS_channel_C_sf"/>
</dbReference>
<dbReference type="Gene3D" id="2.30.30.60">
    <property type="match status" value="1"/>
</dbReference>
<evidence type="ECO:0000256" key="5">
    <source>
        <dbReference type="ARBA" id="ARBA00022989"/>
    </source>
</evidence>
<dbReference type="InterPro" id="IPR045275">
    <property type="entry name" value="MscS_archaea/bacteria_type"/>
</dbReference>
<keyword evidence="6 7" id="KW-0472">Membrane</keyword>
<organism evidence="10 11">
    <name type="scientific">Putridiphycobacter roseus</name>
    <dbReference type="NCBI Taxonomy" id="2219161"/>
    <lineage>
        <taxon>Bacteria</taxon>
        <taxon>Pseudomonadati</taxon>
        <taxon>Bacteroidota</taxon>
        <taxon>Flavobacteriia</taxon>
        <taxon>Flavobacteriales</taxon>
        <taxon>Crocinitomicaceae</taxon>
        <taxon>Putridiphycobacter</taxon>
    </lineage>
</organism>
<feature type="transmembrane region" description="Helical" evidence="7">
    <location>
        <begin position="88"/>
        <end position="111"/>
    </location>
</feature>
<comment type="caution">
    <text evidence="10">The sequence shown here is derived from an EMBL/GenBank/DDBJ whole genome shotgun (WGS) entry which is preliminary data.</text>
</comment>
<dbReference type="InterPro" id="IPR049278">
    <property type="entry name" value="MS_channel_C"/>
</dbReference>
<dbReference type="SUPFAM" id="SSF50182">
    <property type="entry name" value="Sm-like ribonucleoproteins"/>
    <property type="match status" value="1"/>
</dbReference>
<evidence type="ECO:0000256" key="2">
    <source>
        <dbReference type="ARBA" id="ARBA00008017"/>
    </source>
</evidence>
<dbReference type="PANTHER" id="PTHR30221:SF1">
    <property type="entry name" value="SMALL-CONDUCTANCE MECHANOSENSITIVE CHANNEL"/>
    <property type="match status" value="1"/>
</dbReference>
<dbReference type="GO" id="GO:0005886">
    <property type="term" value="C:plasma membrane"/>
    <property type="evidence" value="ECO:0007669"/>
    <property type="project" value="UniProtKB-SubCell"/>
</dbReference>
<sequence length="371" mass="41972">MKVFFDTYKPQLFYALIVLVTLIALLVFTKILHQWLVKKKEQKFPGENNKTLNLLKRLLNSLWLVLGIIAFSFLFVEKDEYNILQSNFRLIMYLGFIAILTIVSASTINLWFKNKIKVKVTIGDDPTAYKFLRYVVVVSICFVGIVFGLLVFPSLRSVAQTALGGAGVVAIIIGVASQEALANLVGGIFIISFKPFKIGDIIKISDTMVGTVTDITLRHTVMRNFENKMIVIPNAVINKEKLINYDLGESKCCDRIEIGISYDSDVTLAKKIMQKECENHPLIIDNRSEVQKQDGQPIVKIALTALNDSSVTIRAWAWSKDYVDSFDLRCDILESVKKQFEMNGIEIPYPYRTLVMKQESVKDPLADKPKN</sequence>
<dbReference type="Pfam" id="PF21082">
    <property type="entry name" value="MS_channel_3rd"/>
    <property type="match status" value="1"/>
</dbReference>
<feature type="domain" description="Mechanosensitive ion channel MscS" evidence="8">
    <location>
        <begin position="181"/>
        <end position="245"/>
    </location>
</feature>
<keyword evidence="5 7" id="KW-1133">Transmembrane helix</keyword>
<keyword evidence="11" id="KW-1185">Reference proteome</keyword>
<dbReference type="Proteomes" id="UP000249248">
    <property type="component" value="Unassembled WGS sequence"/>
</dbReference>
<name>A0A2W1N575_9FLAO</name>
<feature type="transmembrane region" description="Helical" evidence="7">
    <location>
        <begin position="131"/>
        <end position="152"/>
    </location>
</feature>
<dbReference type="Gene3D" id="1.10.287.1260">
    <property type="match status" value="1"/>
</dbReference>
<dbReference type="Gene3D" id="3.30.70.100">
    <property type="match status" value="1"/>
</dbReference>
<keyword evidence="3" id="KW-1003">Cell membrane</keyword>
<feature type="transmembrane region" description="Helical" evidence="7">
    <location>
        <begin position="12"/>
        <end position="37"/>
    </location>
</feature>
<evidence type="ECO:0000256" key="3">
    <source>
        <dbReference type="ARBA" id="ARBA00022475"/>
    </source>
</evidence>
<keyword evidence="4 7" id="KW-0812">Transmembrane</keyword>
<evidence type="ECO:0000313" key="10">
    <source>
        <dbReference type="EMBL" id="PZE18750.1"/>
    </source>
</evidence>
<dbReference type="PANTHER" id="PTHR30221">
    <property type="entry name" value="SMALL-CONDUCTANCE MECHANOSENSITIVE CHANNEL"/>
    <property type="match status" value="1"/>
</dbReference>
<evidence type="ECO:0000259" key="9">
    <source>
        <dbReference type="Pfam" id="PF21082"/>
    </source>
</evidence>
<comment type="subcellular location">
    <subcellularLocation>
        <location evidence="1">Cell membrane</location>
        <topology evidence="1">Multi-pass membrane protein</topology>
    </subcellularLocation>
</comment>
<feature type="transmembrane region" description="Helical" evidence="7">
    <location>
        <begin position="164"/>
        <end position="193"/>
    </location>
</feature>
<dbReference type="GO" id="GO:0008381">
    <property type="term" value="F:mechanosensitive monoatomic ion channel activity"/>
    <property type="evidence" value="ECO:0007669"/>
    <property type="project" value="InterPro"/>
</dbReference>
<accession>A0A2W1N575</accession>
<dbReference type="EMBL" id="QKSB01000001">
    <property type="protein sequence ID" value="PZE18750.1"/>
    <property type="molecule type" value="Genomic_DNA"/>
</dbReference>
<dbReference type="InterPro" id="IPR023408">
    <property type="entry name" value="MscS_beta-dom_sf"/>
</dbReference>